<name>A0A482XMN9_LAOST</name>
<keyword evidence="3" id="KW-1185">Reference proteome</keyword>
<dbReference type="Proteomes" id="UP000291343">
    <property type="component" value="Unassembled WGS sequence"/>
</dbReference>
<evidence type="ECO:0000256" key="1">
    <source>
        <dbReference type="SAM" id="MobiDB-lite"/>
    </source>
</evidence>
<dbReference type="InParanoid" id="A0A482XMN9"/>
<proteinExistence type="predicted"/>
<sequence>MLSSTRRGVECSGGSLDGGGLAGAGVSNAGSAVAEGGPPTTPHPSPLPARDTRARPLSDQVPTSTFCSRGREKEEHEEEDEEKEEEVGEEKEEQEGENEEEGEKEEKLGGEVAKKGQNYDKNNNNA</sequence>
<comment type="caution">
    <text evidence="2">The sequence shown here is derived from an EMBL/GenBank/DDBJ whole genome shotgun (WGS) entry which is preliminary data.</text>
</comment>
<reference evidence="2 3" key="1">
    <citation type="journal article" date="2017" name="Gigascience">
        <title>Genome sequence of the small brown planthopper, Laodelphax striatellus.</title>
        <authorList>
            <person name="Zhu J."/>
            <person name="Jiang F."/>
            <person name="Wang X."/>
            <person name="Yang P."/>
            <person name="Bao Y."/>
            <person name="Zhao W."/>
            <person name="Wang W."/>
            <person name="Lu H."/>
            <person name="Wang Q."/>
            <person name="Cui N."/>
            <person name="Li J."/>
            <person name="Chen X."/>
            <person name="Luo L."/>
            <person name="Yu J."/>
            <person name="Kang L."/>
            <person name="Cui F."/>
        </authorList>
    </citation>
    <scope>NUCLEOTIDE SEQUENCE [LARGE SCALE GENOMIC DNA]</scope>
    <source>
        <strain evidence="2">Lst14</strain>
    </source>
</reference>
<evidence type="ECO:0000313" key="3">
    <source>
        <dbReference type="Proteomes" id="UP000291343"/>
    </source>
</evidence>
<evidence type="ECO:0000313" key="2">
    <source>
        <dbReference type="EMBL" id="RZF47113.1"/>
    </source>
</evidence>
<feature type="compositionally biased region" description="Basic and acidic residues" evidence="1">
    <location>
        <begin position="104"/>
        <end position="118"/>
    </location>
</feature>
<accession>A0A482XMN9</accession>
<dbReference type="EMBL" id="QKKF02004753">
    <property type="protein sequence ID" value="RZF47113.1"/>
    <property type="molecule type" value="Genomic_DNA"/>
</dbReference>
<feature type="compositionally biased region" description="Low complexity" evidence="1">
    <location>
        <begin position="24"/>
        <end position="38"/>
    </location>
</feature>
<organism evidence="2 3">
    <name type="scientific">Laodelphax striatellus</name>
    <name type="common">Small brown planthopper</name>
    <name type="synonym">Delphax striatella</name>
    <dbReference type="NCBI Taxonomy" id="195883"/>
    <lineage>
        <taxon>Eukaryota</taxon>
        <taxon>Metazoa</taxon>
        <taxon>Ecdysozoa</taxon>
        <taxon>Arthropoda</taxon>
        <taxon>Hexapoda</taxon>
        <taxon>Insecta</taxon>
        <taxon>Pterygota</taxon>
        <taxon>Neoptera</taxon>
        <taxon>Paraneoptera</taxon>
        <taxon>Hemiptera</taxon>
        <taxon>Auchenorrhyncha</taxon>
        <taxon>Fulgoroidea</taxon>
        <taxon>Delphacidae</taxon>
        <taxon>Criomorphinae</taxon>
        <taxon>Laodelphax</taxon>
    </lineage>
</organism>
<protein>
    <submittedName>
        <fullName evidence="2">Uncharacterized protein</fullName>
    </submittedName>
</protein>
<feature type="compositionally biased region" description="Acidic residues" evidence="1">
    <location>
        <begin position="75"/>
        <end position="103"/>
    </location>
</feature>
<dbReference type="AlphaFoldDB" id="A0A482XMN9"/>
<feature type="region of interest" description="Disordered" evidence="1">
    <location>
        <begin position="1"/>
        <end position="126"/>
    </location>
</feature>
<gene>
    <name evidence="2" type="ORF">LSTR_LSTR005191</name>
</gene>